<dbReference type="InterPro" id="IPR036390">
    <property type="entry name" value="WH_DNA-bd_sf"/>
</dbReference>
<dbReference type="KEGG" id="hro:HELRODRAFT_78102"/>
<dbReference type="eggNOG" id="KOG2905">
    <property type="taxonomic scope" value="Eukaryota"/>
</dbReference>
<dbReference type="FunCoup" id="T1G378">
    <property type="interactions" value="1506"/>
</dbReference>
<keyword evidence="13" id="KW-1185">Reference proteome</keyword>
<evidence type="ECO:0000259" key="9">
    <source>
        <dbReference type="Pfam" id="PF02270"/>
    </source>
</evidence>
<feature type="domain" description="TFIIF beta subunit HTH" evidence="9">
    <location>
        <begin position="179"/>
        <end position="243"/>
    </location>
</feature>
<dbReference type="PANTHER" id="PTHR10445:SF0">
    <property type="entry name" value="GENERAL TRANSCRIPTION FACTOR IIF SUBUNIT 2"/>
    <property type="match status" value="1"/>
</dbReference>
<dbReference type="HOGENOM" id="CLU_047858_1_0_1"/>
<accession>T1G378</accession>
<dbReference type="Gene3D" id="1.10.10.10">
    <property type="entry name" value="Winged helix-like DNA-binding domain superfamily/Winged helix DNA-binding domain"/>
    <property type="match status" value="1"/>
</dbReference>
<dbReference type="GO" id="GO:0006367">
    <property type="term" value="P:transcription initiation at RNA polymerase II promoter"/>
    <property type="evidence" value="ECO:0000318"/>
    <property type="project" value="GO_Central"/>
</dbReference>
<evidence type="ECO:0000256" key="4">
    <source>
        <dbReference type="ARBA" id="ARBA00023015"/>
    </source>
</evidence>
<evidence type="ECO:0000313" key="11">
    <source>
        <dbReference type="EMBL" id="ESO05129.1"/>
    </source>
</evidence>
<evidence type="ECO:0000256" key="6">
    <source>
        <dbReference type="ARBA" id="ARBA00023163"/>
    </source>
</evidence>
<dbReference type="EMBL" id="AMQM01004082">
    <property type="status" value="NOT_ANNOTATED_CDS"/>
    <property type="molecule type" value="Genomic_DNA"/>
</dbReference>
<keyword evidence="5" id="KW-0238">DNA-binding</keyword>
<evidence type="ECO:0000256" key="5">
    <source>
        <dbReference type="ARBA" id="ARBA00023125"/>
    </source>
</evidence>
<evidence type="ECO:0000256" key="1">
    <source>
        <dbReference type="ARBA" id="ARBA00004123"/>
    </source>
</evidence>
<evidence type="ECO:0000256" key="7">
    <source>
        <dbReference type="ARBA" id="ARBA00023242"/>
    </source>
</evidence>
<keyword evidence="6" id="KW-0804">Transcription</keyword>
<dbReference type="GO" id="GO:0006368">
    <property type="term" value="P:transcription elongation by RNA polymerase II"/>
    <property type="evidence" value="ECO:0007669"/>
    <property type="project" value="UniProtKB-ARBA"/>
</dbReference>
<protein>
    <recommendedName>
        <fullName evidence="3">General transcription factor IIF subunit 2</fullName>
    </recommendedName>
    <alternativeName>
        <fullName evidence="8">Transcription initiation factor IIF subunit beta</fullName>
    </alternativeName>
</protein>
<dbReference type="Pfam" id="PF17683">
    <property type="entry name" value="TFIIF_beta_N"/>
    <property type="match status" value="1"/>
</dbReference>
<dbReference type="GeneID" id="20215526"/>
<dbReference type="STRING" id="6412.T1G378"/>
<dbReference type="InterPro" id="IPR011039">
    <property type="entry name" value="TFIIF_interaction"/>
</dbReference>
<dbReference type="CDD" id="cd07980">
    <property type="entry name" value="TFIIF_beta"/>
    <property type="match status" value="1"/>
</dbReference>
<evidence type="ECO:0000256" key="3">
    <source>
        <dbReference type="ARBA" id="ARBA00020815"/>
    </source>
</evidence>
<comment type="subcellular location">
    <subcellularLocation>
        <location evidence="1">Nucleus</location>
    </subcellularLocation>
</comment>
<dbReference type="PANTHER" id="PTHR10445">
    <property type="entry name" value="GENERAL TRANSCRIPTION FACTOR IIF SUBUNIT 2"/>
    <property type="match status" value="1"/>
</dbReference>
<dbReference type="AlphaFoldDB" id="T1G378"/>
<dbReference type="Pfam" id="PF02270">
    <property type="entry name" value="TFIIF_beta"/>
    <property type="match status" value="1"/>
</dbReference>
<dbReference type="EMBL" id="KB096411">
    <property type="protein sequence ID" value="ESO05129.1"/>
    <property type="molecule type" value="Genomic_DNA"/>
</dbReference>
<dbReference type="SUPFAM" id="SSF50916">
    <property type="entry name" value="Rap30/74 interaction domains"/>
    <property type="match status" value="1"/>
</dbReference>
<evidence type="ECO:0000313" key="12">
    <source>
        <dbReference type="EnsemblMetazoa" id="HelroP78102"/>
    </source>
</evidence>
<dbReference type="Proteomes" id="UP000015101">
    <property type="component" value="Unassembled WGS sequence"/>
</dbReference>
<feature type="domain" description="TFIIF beta subunit N-terminal" evidence="10">
    <location>
        <begin position="14"/>
        <end position="80"/>
    </location>
</feature>
<dbReference type="FunFam" id="1.10.10.10:FF:000035">
    <property type="entry name" value="General transcription factor IIF subunit 2"/>
    <property type="match status" value="1"/>
</dbReference>
<evidence type="ECO:0000313" key="13">
    <source>
        <dbReference type="Proteomes" id="UP000015101"/>
    </source>
</evidence>
<evidence type="ECO:0000256" key="8">
    <source>
        <dbReference type="ARBA" id="ARBA00033388"/>
    </source>
</evidence>
<dbReference type="EnsemblMetazoa" id="HelroT78102">
    <property type="protein sequence ID" value="HelroP78102"/>
    <property type="gene ID" value="HelroG78102"/>
</dbReference>
<evidence type="ECO:0000259" key="10">
    <source>
        <dbReference type="Pfam" id="PF17683"/>
    </source>
</evidence>
<reference evidence="12" key="3">
    <citation type="submission" date="2015-06" db="UniProtKB">
        <authorList>
            <consortium name="EnsemblMetazoa"/>
        </authorList>
    </citation>
    <scope>IDENTIFICATION</scope>
</reference>
<name>T1G378_HELRO</name>
<organism evidence="12 13">
    <name type="scientific">Helobdella robusta</name>
    <name type="common">Californian leech</name>
    <dbReference type="NCBI Taxonomy" id="6412"/>
    <lineage>
        <taxon>Eukaryota</taxon>
        <taxon>Metazoa</taxon>
        <taxon>Spiralia</taxon>
        <taxon>Lophotrochozoa</taxon>
        <taxon>Annelida</taxon>
        <taxon>Clitellata</taxon>
        <taxon>Hirudinea</taxon>
        <taxon>Rhynchobdellida</taxon>
        <taxon>Glossiphoniidae</taxon>
        <taxon>Helobdella</taxon>
    </lineage>
</organism>
<dbReference type="CTD" id="20215526"/>
<comment type="similarity">
    <text evidence="2">Belongs to the TFIIF beta subunit family.</text>
</comment>
<reference evidence="13" key="1">
    <citation type="submission" date="2012-12" db="EMBL/GenBank/DDBJ databases">
        <authorList>
            <person name="Hellsten U."/>
            <person name="Grimwood J."/>
            <person name="Chapman J.A."/>
            <person name="Shapiro H."/>
            <person name="Aerts A."/>
            <person name="Otillar R.P."/>
            <person name="Terry A.Y."/>
            <person name="Boore J.L."/>
            <person name="Simakov O."/>
            <person name="Marletaz F."/>
            <person name="Cho S.-J."/>
            <person name="Edsinger-Gonzales E."/>
            <person name="Havlak P."/>
            <person name="Kuo D.-H."/>
            <person name="Larsson T."/>
            <person name="Lv J."/>
            <person name="Arendt D."/>
            <person name="Savage R."/>
            <person name="Osoegawa K."/>
            <person name="de Jong P."/>
            <person name="Lindberg D.R."/>
            <person name="Seaver E.C."/>
            <person name="Weisblat D.A."/>
            <person name="Putnam N.H."/>
            <person name="Grigoriev I.V."/>
            <person name="Rokhsar D.S."/>
        </authorList>
    </citation>
    <scope>NUCLEOTIDE SEQUENCE</scope>
</reference>
<keyword evidence="7" id="KW-0539">Nucleus</keyword>
<dbReference type="InterPro" id="IPR003196">
    <property type="entry name" value="TFIIF_beta"/>
</dbReference>
<dbReference type="InterPro" id="IPR040450">
    <property type="entry name" value="TFIIF_beta_HTH"/>
</dbReference>
<dbReference type="InterPro" id="IPR036388">
    <property type="entry name" value="WH-like_DNA-bd_sf"/>
</dbReference>
<proteinExistence type="inferred from homology"/>
<dbReference type="InParanoid" id="T1G378"/>
<dbReference type="GO" id="GO:0005674">
    <property type="term" value="C:transcription factor TFIIF complex"/>
    <property type="evidence" value="ECO:0000318"/>
    <property type="project" value="GO_Central"/>
</dbReference>
<evidence type="ECO:0000256" key="2">
    <source>
        <dbReference type="ARBA" id="ARBA00009543"/>
    </source>
</evidence>
<gene>
    <name evidence="12" type="primary">20215526</name>
    <name evidence="11" type="ORF">HELRODRAFT_78102</name>
</gene>
<sequence length="265" mass="30326">MHECKDLDLTKASRGIWLVKVPKYVSDSWANAAPGSEVGKLKMGSKSKGMKDAIFTINNLNSDKSGKPVPRDHQFNVKKNLGDINMSLLSVQMVPADSTNPNSPLIAAAIEGKVVHRCECRPCINETYMQMNRKRIEEGNKPERQIIQLTKAQNNYKPKANHEANIEYDLKKKEEGKKIRMDKERVMELLFNAFEKFQYYNVKDLVRITHQPVTYLKEILREMCTYNMKAPNRNTWELKPEFRHYKTQGQVASSSATSSVASSKK</sequence>
<dbReference type="OMA" id="PIADNCY"/>
<dbReference type="SUPFAM" id="SSF46785">
    <property type="entry name" value="Winged helix' DNA-binding domain"/>
    <property type="match status" value="1"/>
</dbReference>
<keyword evidence="4" id="KW-0805">Transcription regulation</keyword>
<dbReference type="InterPro" id="IPR040504">
    <property type="entry name" value="TFIIF_beta_N"/>
</dbReference>
<dbReference type="RefSeq" id="XP_009017062.1">
    <property type="nucleotide sequence ID" value="XM_009018814.1"/>
</dbReference>
<reference evidence="11 13" key="2">
    <citation type="journal article" date="2013" name="Nature">
        <title>Insights into bilaterian evolution from three spiralian genomes.</title>
        <authorList>
            <person name="Simakov O."/>
            <person name="Marletaz F."/>
            <person name="Cho S.J."/>
            <person name="Edsinger-Gonzales E."/>
            <person name="Havlak P."/>
            <person name="Hellsten U."/>
            <person name="Kuo D.H."/>
            <person name="Larsson T."/>
            <person name="Lv J."/>
            <person name="Arendt D."/>
            <person name="Savage R."/>
            <person name="Osoegawa K."/>
            <person name="de Jong P."/>
            <person name="Grimwood J."/>
            <person name="Chapman J.A."/>
            <person name="Shapiro H."/>
            <person name="Aerts A."/>
            <person name="Otillar R.P."/>
            <person name="Terry A.Y."/>
            <person name="Boore J.L."/>
            <person name="Grigoriev I.V."/>
            <person name="Lindberg D.R."/>
            <person name="Seaver E.C."/>
            <person name="Weisblat D.A."/>
            <person name="Putnam N.H."/>
            <person name="Rokhsar D.S."/>
        </authorList>
    </citation>
    <scope>NUCLEOTIDE SEQUENCE</scope>
</reference>
<dbReference type="GO" id="GO:0003677">
    <property type="term" value="F:DNA binding"/>
    <property type="evidence" value="ECO:0007669"/>
    <property type="project" value="UniProtKB-KW"/>
</dbReference>
<dbReference type="OrthoDB" id="26094at2759"/>